<evidence type="ECO:0000259" key="1">
    <source>
        <dbReference type="Pfam" id="PF00583"/>
    </source>
</evidence>
<evidence type="ECO:0000313" key="2">
    <source>
        <dbReference type="EMBL" id="VDK25620.1"/>
    </source>
</evidence>
<keyword evidence="3" id="KW-1185">Reference proteome</keyword>
<proteinExistence type="predicted"/>
<accession>A0A3P6P379</accession>
<reference evidence="2 3" key="1">
    <citation type="submission" date="2018-11" db="EMBL/GenBank/DDBJ databases">
        <authorList>
            <consortium name="Pathogen Informatics"/>
        </authorList>
    </citation>
    <scope>NUCLEOTIDE SEQUENCE [LARGE SCALE GENOMIC DNA]</scope>
</reference>
<dbReference type="SUPFAM" id="SSF55729">
    <property type="entry name" value="Acyl-CoA N-acyltransferases (Nat)"/>
    <property type="match status" value="1"/>
</dbReference>
<dbReference type="GO" id="GO:0016747">
    <property type="term" value="F:acyltransferase activity, transferring groups other than amino-acyl groups"/>
    <property type="evidence" value="ECO:0007669"/>
    <property type="project" value="InterPro"/>
</dbReference>
<feature type="domain" description="N-acetyltransferase" evidence="1">
    <location>
        <begin position="3"/>
        <end position="38"/>
    </location>
</feature>
<organism evidence="2 3">
    <name type="scientific">Anisakis simplex</name>
    <name type="common">Herring worm</name>
    <dbReference type="NCBI Taxonomy" id="6269"/>
    <lineage>
        <taxon>Eukaryota</taxon>
        <taxon>Metazoa</taxon>
        <taxon>Ecdysozoa</taxon>
        <taxon>Nematoda</taxon>
        <taxon>Chromadorea</taxon>
        <taxon>Rhabditida</taxon>
        <taxon>Spirurina</taxon>
        <taxon>Ascaridomorpha</taxon>
        <taxon>Ascaridoidea</taxon>
        <taxon>Anisakidae</taxon>
        <taxon>Anisakis</taxon>
        <taxon>Anisakis simplex complex</taxon>
    </lineage>
</organism>
<dbReference type="Proteomes" id="UP000267096">
    <property type="component" value="Unassembled WGS sequence"/>
</dbReference>
<protein>
    <recommendedName>
        <fullName evidence="1">N-acetyltransferase domain-containing protein</fullName>
    </recommendedName>
</protein>
<dbReference type="AlphaFoldDB" id="A0A3P6P379"/>
<dbReference type="CDD" id="cd04301">
    <property type="entry name" value="NAT_SF"/>
    <property type="match status" value="1"/>
</dbReference>
<dbReference type="Gene3D" id="3.40.630.30">
    <property type="match status" value="1"/>
</dbReference>
<dbReference type="OrthoDB" id="6418983at2759"/>
<sequence length="63" mass="7057">MPRVGTLGMYFVHPDYRGTGVGTMLFNKAIAEWKKDGGNMALNGGNDYSFVREAIRWPLPHSQ</sequence>
<gene>
    <name evidence="2" type="ORF">ASIM_LOCUS5492</name>
</gene>
<dbReference type="Pfam" id="PF00583">
    <property type="entry name" value="Acetyltransf_1"/>
    <property type="match status" value="1"/>
</dbReference>
<evidence type="ECO:0000313" key="3">
    <source>
        <dbReference type="Proteomes" id="UP000267096"/>
    </source>
</evidence>
<dbReference type="InterPro" id="IPR016181">
    <property type="entry name" value="Acyl_CoA_acyltransferase"/>
</dbReference>
<dbReference type="EMBL" id="UYRR01010809">
    <property type="protein sequence ID" value="VDK25620.1"/>
    <property type="molecule type" value="Genomic_DNA"/>
</dbReference>
<dbReference type="InterPro" id="IPR000182">
    <property type="entry name" value="GNAT_dom"/>
</dbReference>
<name>A0A3P6P379_ANISI</name>